<dbReference type="AlphaFoldDB" id="A0A1X7R4Q8"/>
<dbReference type="SUPFAM" id="SSF160683">
    <property type="entry name" value="YNR034W-A-like"/>
    <property type="match status" value="1"/>
</dbReference>
<protein>
    <recommendedName>
        <fullName evidence="3">Late endosomal/lysosomal adaptor and MAPK and MTOR activator 5</fullName>
    </recommendedName>
</protein>
<evidence type="ECO:0000313" key="2">
    <source>
        <dbReference type="Proteomes" id="UP000196158"/>
    </source>
</evidence>
<evidence type="ECO:0008006" key="3">
    <source>
        <dbReference type="Google" id="ProtNLM"/>
    </source>
</evidence>
<proteinExistence type="predicted"/>
<reference evidence="1 2" key="1">
    <citation type="submission" date="2017-04" db="EMBL/GenBank/DDBJ databases">
        <authorList>
            <person name="Afonso C.L."/>
            <person name="Miller P.J."/>
            <person name="Scott M.A."/>
            <person name="Spackman E."/>
            <person name="Goraichik I."/>
            <person name="Dimitrov K.M."/>
            <person name="Suarez D.L."/>
            <person name="Swayne D.E."/>
        </authorList>
    </citation>
    <scope>NUCLEOTIDE SEQUENCE [LARGE SCALE GENOMIC DNA]</scope>
</reference>
<dbReference type="Gene3D" id="3.40.1840.10">
    <property type="entry name" value="YNR034W-A-like"/>
    <property type="match status" value="1"/>
</dbReference>
<accession>A0A1X7R4Q8</accession>
<dbReference type="InterPro" id="IPR035098">
    <property type="entry name" value="YNR034W-A/EGO2_sf"/>
</dbReference>
<keyword evidence="2" id="KW-1185">Reference proteome</keyword>
<dbReference type="Pfam" id="PF11503">
    <property type="entry name" value="YNR034W-A-like"/>
    <property type="match status" value="1"/>
</dbReference>
<name>A0A1X7R4Q8_9SACH</name>
<dbReference type="OrthoDB" id="4057220at2759"/>
<evidence type="ECO:0000313" key="1">
    <source>
        <dbReference type="EMBL" id="SMN20652.1"/>
    </source>
</evidence>
<organism evidence="1 2">
    <name type="scientific">Maudiozyma saulgeensis</name>
    <dbReference type="NCBI Taxonomy" id="1789683"/>
    <lineage>
        <taxon>Eukaryota</taxon>
        <taxon>Fungi</taxon>
        <taxon>Dikarya</taxon>
        <taxon>Ascomycota</taxon>
        <taxon>Saccharomycotina</taxon>
        <taxon>Saccharomycetes</taxon>
        <taxon>Saccharomycetales</taxon>
        <taxon>Saccharomycetaceae</taxon>
        <taxon>Maudiozyma</taxon>
    </lineage>
</organism>
<dbReference type="EMBL" id="FXLY01000006">
    <property type="protein sequence ID" value="SMN20652.1"/>
    <property type="molecule type" value="Genomic_DNA"/>
</dbReference>
<gene>
    <name evidence="1" type="ORF">KASA_0M00231G</name>
</gene>
<sequence length="79" mass="8680">MSESATDKGNKPLGTLIFDENNNILLCSGIGKSRKQDIIQLATLHVDDEGFAMVEDKQAGLTVSLFRDEDMTTVVYTKT</sequence>
<dbReference type="Proteomes" id="UP000196158">
    <property type="component" value="Unassembled WGS sequence"/>
</dbReference>
<dbReference type="InterPro" id="IPR021591">
    <property type="entry name" value="YNR034W-A/EGO2"/>
</dbReference>